<dbReference type="Pfam" id="PF00485">
    <property type="entry name" value="PRK"/>
    <property type="match status" value="1"/>
</dbReference>
<organism evidence="2 3">
    <name type="scientific">Algisphaera agarilytica</name>
    <dbReference type="NCBI Taxonomy" id="1385975"/>
    <lineage>
        <taxon>Bacteria</taxon>
        <taxon>Pseudomonadati</taxon>
        <taxon>Planctomycetota</taxon>
        <taxon>Phycisphaerae</taxon>
        <taxon>Phycisphaerales</taxon>
        <taxon>Phycisphaeraceae</taxon>
        <taxon>Algisphaera</taxon>
    </lineage>
</organism>
<gene>
    <name evidence="2" type="ORF">HNQ40_003025</name>
</gene>
<dbReference type="GO" id="GO:0005524">
    <property type="term" value="F:ATP binding"/>
    <property type="evidence" value="ECO:0007669"/>
    <property type="project" value="InterPro"/>
</dbReference>
<evidence type="ECO:0000313" key="2">
    <source>
        <dbReference type="EMBL" id="MBB6431219.1"/>
    </source>
</evidence>
<sequence length="225" mass="25378">MDADEPFLLTDEAITQTAQAWRNDHAGNPHRFLIGIAGIAGSGKSTLAERLVDEVNRLQPGAAAFIPMDGFHLRNAELIAQGWKPRKGAAFTYDSEAYVELLQRYRTRDSVGGYPVYCRIAHEPIPAEDEVTAQTQIIVTEGQYLLCPDLPWARLNDVLDECWWLDLAPETARGWLMKRDLAVGRSPEEAEAKYQRNDRLNTEMVLSARRTPDRVVRWPSVDEGD</sequence>
<proteinExistence type="predicted"/>
<dbReference type="SUPFAM" id="SSF52540">
    <property type="entry name" value="P-loop containing nucleoside triphosphate hydrolases"/>
    <property type="match status" value="1"/>
</dbReference>
<dbReference type="Proteomes" id="UP000541810">
    <property type="component" value="Unassembled WGS sequence"/>
</dbReference>
<dbReference type="InterPro" id="IPR027417">
    <property type="entry name" value="P-loop_NTPase"/>
</dbReference>
<dbReference type="EMBL" id="JACHGY010000001">
    <property type="protein sequence ID" value="MBB6431219.1"/>
    <property type="molecule type" value="Genomic_DNA"/>
</dbReference>
<reference evidence="2 3" key="1">
    <citation type="submission" date="2020-08" db="EMBL/GenBank/DDBJ databases">
        <title>Genomic Encyclopedia of Type Strains, Phase IV (KMG-IV): sequencing the most valuable type-strain genomes for metagenomic binning, comparative biology and taxonomic classification.</title>
        <authorList>
            <person name="Goeker M."/>
        </authorList>
    </citation>
    <scope>NUCLEOTIDE SEQUENCE [LARGE SCALE GENOMIC DNA]</scope>
    <source>
        <strain evidence="2 3">DSM 103725</strain>
    </source>
</reference>
<feature type="domain" description="Phosphoribulokinase/uridine kinase" evidence="1">
    <location>
        <begin position="33"/>
        <end position="182"/>
    </location>
</feature>
<keyword evidence="2" id="KW-0418">Kinase</keyword>
<protein>
    <submittedName>
        <fullName evidence="2">Pantothenate kinase</fullName>
    </submittedName>
</protein>
<dbReference type="PANTHER" id="PTHR10285">
    <property type="entry name" value="URIDINE KINASE"/>
    <property type="match status" value="1"/>
</dbReference>
<dbReference type="GO" id="GO:0016301">
    <property type="term" value="F:kinase activity"/>
    <property type="evidence" value="ECO:0007669"/>
    <property type="project" value="UniProtKB-KW"/>
</dbReference>
<keyword evidence="3" id="KW-1185">Reference proteome</keyword>
<keyword evidence="2" id="KW-0808">Transferase</keyword>
<comment type="caution">
    <text evidence="2">The sequence shown here is derived from an EMBL/GenBank/DDBJ whole genome shotgun (WGS) entry which is preliminary data.</text>
</comment>
<name>A0A7X0LLS4_9BACT</name>
<dbReference type="AlphaFoldDB" id="A0A7X0LLS4"/>
<evidence type="ECO:0000313" key="3">
    <source>
        <dbReference type="Proteomes" id="UP000541810"/>
    </source>
</evidence>
<dbReference type="InterPro" id="IPR006083">
    <property type="entry name" value="PRK/URK"/>
</dbReference>
<dbReference type="Gene3D" id="3.40.50.300">
    <property type="entry name" value="P-loop containing nucleotide triphosphate hydrolases"/>
    <property type="match status" value="1"/>
</dbReference>
<evidence type="ECO:0000259" key="1">
    <source>
        <dbReference type="Pfam" id="PF00485"/>
    </source>
</evidence>
<accession>A0A7X0LLS4</accession>
<dbReference type="RefSeq" id="WP_184678703.1">
    <property type="nucleotide sequence ID" value="NZ_JACHGY010000001.1"/>
</dbReference>